<keyword evidence="2" id="KW-1185">Reference proteome</keyword>
<name>A0A1A9UE57_GLOAU</name>
<accession>A0A1A9UE57</accession>
<dbReference type="AlphaFoldDB" id="A0A1A9UE57"/>
<dbReference type="Proteomes" id="UP000078200">
    <property type="component" value="Unassembled WGS sequence"/>
</dbReference>
<organism evidence="1 2">
    <name type="scientific">Glossina austeni</name>
    <name type="common">Savannah tsetse fly</name>
    <dbReference type="NCBI Taxonomy" id="7395"/>
    <lineage>
        <taxon>Eukaryota</taxon>
        <taxon>Metazoa</taxon>
        <taxon>Ecdysozoa</taxon>
        <taxon>Arthropoda</taxon>
        <taxon>Hexapoda</taxon>
        <taxon>Insecta</taxon>
        <taxon>Pterygota</taxon>
        <taxon>Neoptera</taxon>
        <taxon>Endopterygota</taxon>
        <taxon>Diptera</taxon>
        <taxon>Brachycera</taxon>
        <taxon>Muscomorpha</taxon>
        <taxon>Hippoboscoidea</taxon>
        <taxon>Glossinidae</taxon>
        <taxon>Glossina</taxon>
    </lineage>
</organism>
<proteinExistence type="predicted"/>
<evidence type="ECO:0000313" key="1">
    <source>
        <dbReference type="EnsemblMetazoa" id="GAUT001766-PA"/>
    </source>
</evidence>
<protein>
    <submittedName>
        <fullName evidence="1">Uncharacterized protein</fullName>
    </submittedName>
</protein>
<evidence type="ECO:0000313" key="2">
    <source>
        <dbReference type="Proteomes" id="UP000078200"/>
    </source>
</evidence>
<sequence>MRKQNINGYHRNSVSALDDPETLLNERLKEVKKIGGNSGHISINHIVTNVLKVGLENIPRSSSGGSSTRYLVRESKTGTRLVKYSGGMKPESPKHSIVTLPDGCIVSQVMEA</sequence>
<dbReference type="EnsemblMetazoa" id="GAUT001766-RA">
    <property type="protein sequence ID" value="GAUT001766-PA"/>
    <property type="gene ID" value="GAUT001766"/>
</dbReference>
<dbReference type="VEuPathDB" id="VectorBase:GAUT001766"/>
<reference evidence="1" key="1">
    <citation type="submission" date="2020-05" db="UniProtKB">
        <authorList>
            <consortium name="EnsemblMetazoa"/>
        </authorList>
    </citation>
    <scope>IDENTIFICATION</scope>
    <source>
        <strain evidence="1">TTRI</strain>
    </source>
</reference>